<evidence type="ECO:0000256" key="1">
    <source>
        <dbReference type="ARBA" id="ARBA00001920"/>
    </source>
</evidence>
<accession>A0A0K3CD65</accession>
<evidence type="ECO:0000259" key="16">
    <source>
        <dbReference type="Pfam" id="PF03447"/>
    </source>
</evidence>
<dbReference type="GO" id="GO:0005762">
    <property type="term" value="C:mitochondrial large ribosomal subunit"/>
    <property type="evidence" value="ECO:0007669"/>
    <property type="project" value="InterPro"/>
</dbReference>
<protein>
    <recommendedName>
        <fullName evidence="6">Homoserine dehydrogenase</fullName>
        <ecNumber evidence="5">1.1.1.3</ecNumber>
    </recommendedName>
</protein>
<name>A0A0K3CD65_RHOTO</name>
<dbReference type="PANTHER" id="PTHR43070">
    <property type="match status" value="1"/>
</dbReference>
<reference evidence="17 18" key="1">
    <citation type="submission" date="2015-07" db="EMBL/GenBank/DDBJ databases">
        <authorList>
            <person name="Cajimat M.N.B."/>
            <person name="Milazzo M.L."/>
            <person name="Fulhorst C.F."/>
        </authorList>
    </citation>
    <scope>NUCLEOTIDE SEQUENCE [LARGE SCALE GENOMIC DNA]</scope>
    <source>
        <strain evidence="17">Single colony</strain>
    </source>
</reference>
<evidence type="ECO:0000256" key="5">
    <source>
        <dbReference type="ARBA" id="ARBA00013213"/>
    </source>
</evidence>
<feature type="domain" description="Aspartate/homoserine dehydrogenase NAD-binding" evidence="16">
    <location>
        <begin position="146"/>
        <end position="290"/>
    </location>
</feature>
<dbReference type="InterPro" id="IPR005106">
    <property type="entry name" value="Asp/hSer_DH_NAD-bd"/>
</dbReference>
<dbReference type="Pfam" id="PF00742">
    <property type="entry name" value="Homoserine_dh"/>
    <property type="match status" value="1"/>
</dbReference>
<dbReference type="PANTHER" id="PTHR43070:SF5">
    <property type="entry name" value="HOMOSERINE DEHYDROGENASE"/>
    <property type="match status" value="1"/>
</dbReference>
<comment type="cofactor">
    <cofactor evidence="1">
        <name>a metal cation</name>
        <dbReference type="ChEBI" id="CHEBI:25213"/>
    </cofactor>
</comment>
<dbReference type="InterPro" id="IPR001342">
    <property type="entry name" value="HDH_cat"/>
</dbReference>
<dbReference type="Proteomes" id="UP000199069">
    <property type="component" value="Unassembled WGS sequence"/>
</dbReference>
<keyword evidence="9" id="KW-0521">NADP</keyword>
<dbReference type="Gene3D" id="3.30.360.10">
    <property type="entry name" value="Dihydrodipicolinate Reductase, domain 2"/>
    <property type="match status" value="1"/>
</dbReference>
<dbReference type="GO" id="GO:0009090">
    <property type="term" value="P:homoserine biosynthetic process"/>
    <property type="evidence" value="ECO:0007669"/>
    <property type="project" value="TreeGrafter"/>
</dbReference>
<dbReference type="Gene3D" id="3.40.50.720">
    <property type="entry name" value="NAD(P)-binding Rossmann-like Domain"/>
    <property type="match status" value="1"/>
</dbReference>
<evidence type="ECO:0000259" key="15">
    <source>
        <dbReference type="Pfam" id="PF00742"/>
    </source>
</evidence>
<dbReference type="EMBL" id="CWKI01000002">
    <property type="protein sequence ID" value="CTR05126.1"/>
    <property type="molecule type" value="Genomic_DNA"/>
</dbReference>
<evidence type="ECO:0000256" key="7">
    <source>
        <dbReference type="ARBA" id="ARBA00022605"/>
    </source>
</evidence>
<evidence type="ECO:0000313" key="17">
    <source>
        <dbReference type="EMBL" id="CTR05126.1"/>
    </source>
</evidence>
<comment type="pathway">
    <text evidence="3">Amino-acid biosynthesis; L-methionine biosynthesis via de novo pathway; L-homoserine from L-aspartate: step 3/3.</text>
</comment>
<keyword evidence="11" id="KW-0486">Methionine biosynthesis</keyword>
<proteinExistence type="inferred from homology"/>
<feature type="region of interest" description="Disordered" evidence="14">
    <location>
        <begin position="1"/>
        <end position="40"/>
    </location>
</feature>
<dbReference type="SUPFAM" id="SSF51735">
    <property type="entry name" value="NAD(P)-binding Rossmann-fold domains"/>
    <property type="match status" value="1"/>
</dbReference>
<keyword evidence="7" id="KW-0028">Amino-acid biosynthesis</keyword>
<evidence type="ECO:0000256" key="10">
    <source>
        <dbReference type="ARBA" id="ARBA00023002"/>
    </source>
</evidence>
<evidence type="ECO:0000256" key="3">
    <source>
        <dbReference type="ARBA" id="ARBA00005062"/>
    </source>
</evidence>
<evidence type="ECO:0000313" key="18">
    <source>
        <dbReference type="Proteomes" id="UP000199069"/>
    </source>
</evidence>
<sequence length="533" mass="56568">MRATLQLLSKASRAPLTSKQGNKNYYKGTGSHPGLGSKRTGRFATGKAPYIMMPERMRQFVVPEGLNETDLKPYVAANVRFDFKNDSGWPMANTKPTFASKRQGLFGPNGFDGHYYLQLGEHFKGIKSESAQTPEEMTSCAVAIVGVGLVGKQVVHQLTSPALSPLFKIISLTNSRHTLHLNPAAPSLDGQTLLSLLPPSSGPLPSSSTHPAASYVAANPTELVKKLAADARQSKQHTILIDCTSDLSVTELYPTAIASGLSVVTPNKKGFSSSADLFKQIVEAQSAPNAGLVYLEATVGAGLPIISTLRDLLKTGDEVTKIEGVFSGTMSYIFNEFSKPASGGAVGPKFSEIVKIAKENGYTEPHPADDLSGSDVARKLTILSRLLSINPSSLAALPDLPEGYASLSTETLIPSALANIASGEEFVQKLPEHDAEFDKLRSEAEAEGKVLRYVGVIDRASGVVKCGLEKYPAAHPFASALSGSDNIVAFHTKRYSQRPLIVQGAGAGADVTAMGVVADAIKVAERQGVRVHL</sequence>
<evidence type="ECO:0000256" key="14">
    <source>
        <dbReference type="SAM" id="MobiDB-lite"/>
    </source>
</evidence>
<dbReference type="UniPathway" id="UPA00050">
    <property type="reaction ID" value="UER00063"/>
</dbReference>
<comment type="similarity">
    <text evidence="4">Belongs to the homoserine dehydrogenase family.</text>
</comment>
<evidence type="ECO:0000256" key="12">
    <source>
        <dbReference type="ARBA" id="ARBA00048841"/>
    </source>
</evidence>
<evidence type="ECO:0000256" key="11">
    <source>
        <dbReference type="ARBA" id="ARBA00023167"/>
    </source>
</evidence>
<organism evidence="17 18">
    <name type="scientific">Rhodotorula toruloides</name>
    <name type="common">Yeast</name>
    <name type="synonym">Rhodosporidium toruloides</name>
    <dbReference type="NCBI Taxonomy" id="5286"/>
    <lineage>
        <taxon>Eukaryota</taxon>
        <taxon>Fungi</taxon>
        <taxon>Dikarya</taxon>
        <taxon>Basidiomycota</taxon>
        <taxon>Pucciniomycotina</taxon>
        <taxon>Microbotryomycetes</taxon>
        <taxon>Sporidiobolales</taxon>
        <taxon>Sporidiobolaceae</taxon>
        <taxon>Rhodotorula</taxon>
    </lineage>
</organism>
<evidence type="ECO:0000256" key="8">
    <source>
        <dbReference type="ARBA" id="ARBA00022697"/>
    </source>
</evidence>
<dbReference type="EC" id="1.1.1.3" evidence="5"/>
<evidence type="ECO:0000256" key="13">
    <source>
        <dbReference type="ARBA" id="ARBA00059589"/>
    </source>
</evidence>
<dbReference type="UniPathway" id="UPA00051">
    <property type="reaction ID" value="UER00465"/>
</dbReference>
<gene>
    <name evidence="17" type="primary">FGENESH: predicted gene_2.156</name>
    <name evidence="17" type="ORF">BN2166_0009870</name>
</gene>
<dbReference type="GO" id="GO:0003735">
    <property type="term" value="F:structural constituent of ribosome"/>
    <property type="evidence" value="ECO:0007669"/>
    <property type="project" value="InterPro"/>
</dbReference>
<comment type="catalytic activity">
    <reaction evidence="12">
        <text>L-homoserine + NADP(+) = L-aspartate 4-semialdehyde + NADPH + H(+)</text>
        <dbReference type="Rhea" id="RHEA:15761"/>
        <dbReference type="ChEBI" id="CHEBI:15378"/>
        <dbReference type="ChEBI" id="CHEBI:57476"/>
        <dbReference type="ChEBI" id="CHEBI:57783"/>
        <dbReference type="ChEBI" id="CHEBI:58349"/>
        <dbReference type="ChEBI" id="CHEBI:537519"/>
        <dbReference type="EC" id="1.1.1.3"/>
    </reaction>
    <physiologicalReaction direction="right-to-left" evidence="12">
        <dbReference type="Rhea" id="RHEA:15763"/>
    </physiologicalReaction>
</comment>
<keyword evidence="10" id="KW-0560">Oxidoreductase</keyword>
<feature type="domain" description="Homoserine dehydrogenase catalytic" evidence="15">
    <location>
        <begin position="304"/>
        <end position="521"/>
    </location>
</feature>
<evidence type="ECO:0000256" key="6">
    <source>
        <dbReference type="ARBA" id="ARBA00013376"/>
    </source>
</evidence>
<dbReference type="SUPFAM" id="SSF55347">
    <property type="entry name" value="Glyceraldehyde-3-phosphate dehydrogenase-like, C-terminal domain"/>
    <property type="match status" value="1"/>
</dbReference>
<keyword evidence="8" id="KW-0791">Threonine biosynthesis</keyword>
<dbReference type="AlphaFoldDB" id="A0A0K3CD65"/>
<dbReference type="GO" id="GO:0050661">
    <property type="term" value="F:NADP binding"/>
    <property type="evidence" value="ECO:0007669"/>
    <property type="project" value="InterPro"/>
</dbReference>
<dbReference type="GO" id="GO:0004412">
    <property type="term" value="F:homoserine dehydrogenase activity"/>
    <property type="evidence" value="ECO:0007669"/>
    <property type="project" value="UniProtKB-EC"/>
</dbReference>
<dbReference type="STRING" id="5286.A0A0K3CD65"/>
<dbReference type="InterPro" id="IPR019189">
    <property type="entry name" value="Ribosomal_mL41"/>
</dbReference>
<dbReference type="Pfam" id="PF09809">
    <property type="entry name" value="MRP-L27"/>
    <property type="match status" value="1"/>
</dbReference>
<evidence type="ECO:0000256" key="4">
    <source>
        <dbReference type="ARBA" id="ARBA00006753"/>
    </source>
</evidence>
<evidence type="ECO:0000256" key="2">
    <source>
        <dbReference type="ARBA" id="ARBA00005056"/>
    </source>
</evidence>
<keyword evidence="18" id="KW-1185">Reference proteome</keyword>
<comment type="pathway">
    <text evidence="2">Amino-acid biosynthesis; L-threonine biosynthesis; L-threonine from L-aspartate: step 3/5.</text>
</comment>
<comment type="function">
    <text evidence="13">Catalyzes the conversion of L-aspartate-beta-semialdehyde (L-Asa) to L-homoserine (L-Hse), the third step in the biosynthesis of amino acids that derive from aspartate (the aspartate family of amino acids), including methioinine and threonine, the latter of which is a precursor to isoleucine; production of homoserine leads to a branch-point in the pathway as it can either be O-phosphorylated for processing to threonine, or O-acylated for processing to methionine.</text>
</comment>
<dbReference type="FunFam" id="3.30.360.10:FF:000006">
    <property type="entry name" value="Bifunctional aspartokinase/homoserine dehydrogenase"/>
    <property type="match status" value="1"/>
</dbReference>
<dbReference type="Pfam" id="PF03447">
    <property type="entry name" value="NAD_binding_3"/>
    <property type="match status" value="1"/>
</dbReference>
<dbReference type="InterPro" id="IPR036291">
    <property type="entry name" value="NAD(P)-bd_dom_sf"/>
</dbReference>
<evidence type="ECO:0000256" key="9">
    <source>
        <dbReference type="ARBA" id="ARBA00022857"/>
    </source>
</evidence>
<dbReference type="GO" id="GO:0009086">
    <property type="term" value="P:methionine biosynthetic process"/>
    <property type="evidence" value="ECO:0007669"/>
    <property type="project" value="UniProtKB-KW"/>
</dbReference>
<dbReference type="InterPro" id="IPR011147">
    <property type="entry name" value="Bifunc_Aspkin/hSer_DH"/>
</dbReference>
<dbReference type="GO" id="GO:0009088">
    <property type="term" value="P:threonine biosynthetic process"/>
    <property type="evidence" value="ECO:0007669"/>
    <property type="project" value="UniProtKB-UniPathway"/>
</dbReference>